<feature type="transmembrane region" description="Helical" evidence="7">
    <location>
        <begin position="479"/>
        <end position="499"/>
    </location>
</feature>
<feature type="transmembrane region" description="Helical" evidence="7">
    <location>
        <begin position="78"/>
        <end position="99"/>
    </location>
</feature>
<dbReference type="PANTHER" id="PTHR23504:SF3">
    <property type="entry name" value="MAJOR FACILITATOR SUPERFAMILY (MFS) PROFILE DOMAIN-CONTAINING PROTEIN"/>
    <property type="match status" value="1"/>
</dbReference>
<keyword evidence="2" id="KW-0813">Transport</keyword>
<keyword evidence="3 7" id="KW-0812">Transmembrane</keyword>
<comment type="caution">
    <text evidence="9">The sequence shown here is derived from an EMBL/GenBank/DDBJ whole genome shotgun (WGS) entry which is preliminary data.</text>
</comment>
<dbReference type="InterPro" id="IPR036259">
    <property type="entry name" value="MFS_trans_sf"/>
</dbReference>
<dbReference type="PANTHER" id="PTHR23504">
    <property type="entry name" value="MAJOR FACILITATOR SUPERFAMILY DOMAIN-CONTAINING PROTEIN 10"/>
    <property type="match status" value="1"/>
</dbReference>
<evidence type="ECO:0000256" key="4">
    <source>
        <dbReference type="ARBA" id="ARBA00022989"/>
    </source>
</evidence>
<feature type="transmembrane region" description="Helical" evidence="7">
    <location>
        <begin position="148"/>
        <end position="166"/>
    </location>
</feature>
<feature type="transmembrane region" description="Helical" evidence="7">
    <location>
        <begin position="172"/>
        <end position="193"/>
    </location>
</feature>
<dbReference type="GO" id="GO:0022857">
    <property type="term" value="F:transmembrane transporter activity"/>
    <property type="evidence" value="ECO:0007669"/>
    <property type="project" value="InterPro"/>
</dbReference>
<keyword evidence="4 7" id="KW-1133">Transmembrane helix</keyword>
<dbReference type="Proteomes" id="UP001172159">
    <property type="component" value="Unassembled WGS sequence"/>
</dbReference>
<proteinExistence type="predicted"/>
<keyword evidence="5 7" id="KW-0472">Membrane</keyword>
<feature type="transmembrane region" description="Helical" evidence="7">
    <location>
        <begin position="406"/>
        <end position="430"/>
    </location>
</feature>
<feature type="region of interest" description="Disordered" evidence="6">
    <location>
        <begin position="1"/>
        <end position="71"/>
    </location>
</feature>
<evidence type="ECO:0000256" key="7">
    <source>
        <dbReference type="SAM" id="Phobius"/>
    </source>
</evidence>
<feature type="compositionally biased region" description="Low complexity" evidence="6">
    <location>
        <begin position="1"/>
        <end position="18"/>
    </location>
</feature>
<gene>
    <name evidence="9" type="ORF">B0T21DRAFT_413078</name>
</gene>
<protein>
    <submittedName>
        <fullName evidence="9">Major facilitator superfamily domain-containing protein</fullName>
    </submittedName>
</protein>
<feature type="transmembrane region" description="Helical" evidence="7">
    <location>
        <begin position="294"/>
        <end position="321"/>
    </location>
</feature>
<sequence length="522" mass="56784">MRSLPTSAYSSGSSRSSPSPSPSPPIKPTIPPTEQTPLLLPATGGDATYPTALPPATNPVLPQDEPPQEEAPFPTKQILLLCLARLLEPIAFFSIFPYINKMAQENGNLPDTDVGFYSGLIESLFSLTQMFVMIFWGKASDRVGRKPVLVASIVGVSLATMLFGTAKTITEMIVYRCAAGVFAGNVVTIRTMISEQCGQRSKNQAKAFSWFSIANNLGISIGPLLGGALAEPVRQYPGLFKGRKWLEEYPYVLASLVIGGMGLVCAGVVGVWVEETLDRKGEDKQVERMTVWELIKSPGVLIVLVVNGWIMLLAYSYTAILPVFWFTKVELGGFGFSPVQISWLMGLTGLSQAVWMLAIFPPLQARIGTNGVMRVCAKAYPFFFALGPVFSMLLRTGNPALVTTFWVLAPVFFCLGSGVSMSFTAIQLAVSDVAPSTRTLGTLTSISQAVVSGMRSFSPATFASLFALSVKAQWLLDGYSIWVLMVAIAFGFTVLSFRLPDYEQLKKEREARNEEETQRLLD</sequence>
<evidence type="ECO:0000256" key="1">
    <source>
        <dbReference type="ARBA" id="ARBA00004141"/>
    </source>
</evidence>
<feature type="transmembrane region" description="Helical" evidence="7">
    <location>
        <begin position="205"/>
        <end position="229"/>
    </location>
</feature>
<evidence type="ECO:0000256" key="2">
    <source>
        <dbReference type="ARBA" id="ARBA00022448"/>
    </source>
</evidence>
<feature type="transmembrane region" description="Helical" evidence="7">
    <location>
        <begin position="442"/>
        <end position="467"/>
    </location>
</feature>
<name>A0AA40E6N4_9PEZI</name>
<dbReference type="Gene3D" id="1.20.1250.20">
    <property type="entry name" value="MFS general substrate transporter like domains"/>
    <property type="match status" value="1"/>
</dbReference>
<evidence type="ECO:0000256" key="5">
    <source>
        <dbReference type="ARBA" id="ARBA00023136"/>
    </source>
</evidence>
<feature type="transmembrane region" description="Helical" evidence="7">
    <location>
        <begin position="114"/>
        <end position="136"/>
    </location>
</feature>
<evidence type="ECO:0000259" key="8">
    <source>
        <dbReference type="PROSITE" id="PS50850"/>
    </source>
</evidence>
<evidence type="ECO:0000256" key="3">
    <source>
        <dbReference type="ARBA" id="ARBA00022692"/>
    </source>
</evidence>
<dbReference type="CDD" id="cd17330">
    <property type="entry name" value="MFS_SLC46_TetA_like"/>
    <property type="match status" value="1"/>
</dbReference>
<dbReference type="SUPFAM" id="SSF103473">
    <property type="entry name" value="MFS general substrate transporter"/>
    <property type="match status" value="1"/>
</dbReference>
<evidence type="ECO:0000256" key="6">
    <source>
        <dbReference type="SAM" id="MobiDB-lite"/>
    </source>
</evidence>
<dbReference type="PROSITE" id="PS50850">
    <property type="entry name" value="MFS"/>
    <property type="match status" value="1"/>
</dbReference>
<dbReference type="InterPro" id="IPR020846">
    <property type="entry name" value="MFS_dom"/>
</dbReference>
<comment type="subcellular location">
    <subcellularLocation>
        <location evidence="1">Membrane</location>
        <topology evidence="1">Multi-pass membrane protein</topology>
    </subcellularLocation>
</comment>
<dbReference type="InterPro" id="IPR011701">
    <property type="entry name" value="MFS"/>
</dbReference>
<feature type="transmembrane region" description="Helical" evidence="7">
    <location>
        <begin position="249"/>
        <end position="273"/>
    </location>
</feature>
<dbReference type="GO" id="GO:0016020">
    <property type="term" value="C:membrane"/>
    <property type="evidence" value="ECO:0007669"/>
    <property type="project" value="UniProtKB-SubCell"/>
</dbReference>
<dbReference type="EMBL" id="JAUKTV010000009">
    <property type="protein sequence ID" value="KAK0728960.1"/>
    <property type="molecule type" value="Genomic_DNA"/>
</dbReference>
<feature type="transmembrane region" description="Helical" evidence="7">
    <location>
        <begin position="375"/>
        <end position="394"/>
    </location>
</feature>
<evidence type="ECO:0000313" key="10">
    <source>
        <dbReference type="Proteomes" id="UP001172159"/>
    </source>
</evidence>
<accession>A0AA40E6N4</accession>
<evidence type="ECO:0000313" key="9">
    <source>
        <dbReference type="EMBL" id="KAK0728960.1"/>
    </source>
</evidence>
<feature type="transmembrane region" description="Helical" evidence="7">
    <location>
        <begin position="341"/>
        <end position="363"/>
    </location>
</feature>
<dbReference type="AlphaFoldDB" id="A0AA40E6N4"/>
<feature type="compositionally biased region" description="Pro residues" evidence="6">
    <location>
        <begin position="19"/>
        <end position="31"/>
    </location>
</feature>
<dbReference type="Pfam" id="PF07690">
    <property type="entry name" value="MFS_1"/>
    <property type="match status" value="1"/>
</dbReference>
<reference evidence="9" key="1">
    <citation type="submission" date="2023-06" db="EMBL/GenBank/DDBJ databases">
        <title>Genome-scale phylogeny and comparative genomics of the fungal order Sordariales.</title>
        <authorList>
            <consortium name="Lawrence Berkeley National Laboratory"/>
            <person name="Hensen N."/>
            <person name="Bonometti L."/>
            <person name="Westerberg I."/>
            <person name="Brannstrom I.O."/>
            <person name="Guillou S."/>
            <person name="Cros-Aarteil S."/>
            <person name="Calhoun S."/>
            <person name="Haridas S."/>
            <person name="Kuo A."/>
            <person name="Mondo S."/>
            <person name="Pangilinan J."/>
            <person name="Riley R."/>
            <person name="Labutti K."/>
            <person name="Andreopoulos B."/>
            <person name="Lipzen A."/>
            <person name="Chen C."/>
            <person name="Yanf M."/>
            <person name="Daum C."/>
            <person name="Ng V."/>
            <person name="Clum A."/>
            <person name="Steindorff A."/>
            <person name="Ohm R."/>
            <person name="Martin F."/>
            <person name="Silar P."/>
            <person name="Natvig D."/>
            <person name="Lalanne C."/>
            <person name="Gautier V."/>
            <person name="Ament-Velasquez S.L."/>
            <person name="Kruys A."/>
            <person name="Hutchinson M.I."/>
            <person name="Powell A.J."/>
            <person name="Barry K."/>
            <person name="Miller A.N."/>
            <person name="Grigoriev I.V."/>
            <person name="Debuchy R."/>
            <person name="Gladieux P."/>
            <person name="Thoren M.H."/>
            <person name="Johannesson H."/>
        </authorList>
    </citation>
    <scope>NUCLEOTIDE SEQUENCE</scope>
    <source>
        <strain evidence="9">CBS 540.89</strain>
    </source>
</reference>
<organism evidence="9 10">
    <name type="scientific">Apiosordaria backusii</name>
    <dbReference type="NCBI Taxonomy" id="314023"/>
    <lineage>
        <taxon>Eukaryota</taxon>
        <taxon>Fungi</taxon>
        <taxon>Dikarya</taxon>
        <taxon>Ascomycota</taxon>
        <taxon>Pezizomycotina</taxon>
        <taxon>Sordariomycetes</taxon>
        <taxon>Sordariomycetidae</taxon>
        <taxon>Sordariales</taxon>
        <taxon>Lasiosphaeriaceae</taxon>
        <taxon>Apiosordaria</taxon>
    </lineage>
</organism>
<keyword evidence="10" id="KW-1185">Reference proteome</keyword>
<feature type="domain" description="Major facilitator superfamily (MFS) profile" evidence="8">
    <location>
        <begin position="77"/>
        <end position="503"/>
    </location>
</feature>